<dbReference type="Gene3D" id="1.20.5.580">
    <property type="entry name" value="Single Helix bin"/>
    <property type="match status" value="1"/>
</dbReference>
<evidence type="ECO:0000256" key="5">
    <source>
        <dbReference type="ARBA" id="ARBA00022775"/>
    </source>
</evidence>
<protein>
    <recommendedName>
        <fullName evidence="8">Putative complexin-1</fullName>
    </recommendedName>
</protein>
<dbReference type="GO" id="GO:0016079">
    <property type="term" value="P:synaptic vesicle exocytosis"/>
    <property type="evidence" value="ECO:0000318"/>
    <property type="project" value="GO_Central"/>
</dbReference>
<dbReference type="PANTHER" id="PTHR16705:SF4">
    <property type="entry name" value="COMPLEXIN"/>
    <property type="match status" value="1"/>
</dbReference>
<evidence type="ECO:0000256" key="9">
    <source>
        <dbReference type="SAM" id="MobiDB-lite"/>
    </source>
</evidence>
<dbReference type="AlphaFoldDB" id="A0A2A6BBI2"/>
<dbReference type="GO" id="GO:0050804">
    <property type="term" value="P:modulation of chemical synaptic transmission"/>
    <property type="evidence" value="ECO:0000318"/>
    <property type="project" value="GO_Central"/>
</dbReference>
<evidence type="ECO:0000313" key="10">
    <source>
        <dbReference type="EnsemblMetazoa" id="PPA25035.1"/>
    </source>
</evidence>
<gene>
    <name evidence="10" type="primary">WBGene00114589</name>
</gene>
<dbReference type="GO" id="GO:0019905">
    <property type="term" value="F:syntaxin binding"/>
    <property type="evidence" value="ECO:0007669"/>
    <property type="project" value="InterPro"/>
</dbReference>
<feature type="compositionally biased region" description="Basic and acidic residues" evidence="9">
    <location>
        <begin position="42"/>
        <end position="65"/>
    </location>
</feature>
<reference evidence="10" key="2">
    <citation type="submission" date="2022-06" db="UniProtKB">
        <authorList>
            <consortium name="EnsemblMetazoa"/>
        </authorList>
    </citation>
    <scope>IDENTIFICATION</scope>
    <source>
        <strain evidence="10">PS312</strain>
    </source>
</reference>
<evidence type="ECO:0000256" key="8">
    <source>
        <dbReference type="ARBA" id="ARBA00067104"/>
    </source>
</evidence>
<evidence type="ECO:0000256" key="2">
    <source>
        <dbReference type="ARBA" id="ARBA00005396"/>
    </source>
</evidence>
<evidence type="ECO:0000256" key="7">
    <source>
        <dbReference type="ARBA" id="ARBA00037297"/>
    </source>
</evidence>
<keyword evidence="5" id="KW-0532">Neurotransmitter transport</keyword>
<dbReference type="GO" id="GO:0031630">
    <property type="term" value="P:regulation of synaptic vesicle fusion to presynaptic active zone membrane"/>
    <property type="evidence" value="ECO:0000318"/>
    <property type="project" value="GO_Central"/>
</dbReference>
<comment type="function">
    <text evidence="7">Positively regulates a late step in synaptic vesicle exocytosis.</text>
</comment>
<feature type="region of interest" description="Disordered" evidence="9">
    <location>
        <begin position="1"/>
        <end position="65"/>
    </location>
</feature>
<keyword evidence="3" id="KW-0813">Transport</keyword>
<dbReference type="CDD" id="cd22808">
    <property type="entry name" value="Complexin_NTD_CPLX_I_II"/>
    <property type="match status" value="1"/>
</dbReference>
<accession>A0A8R1YIK0</accession>
<evidence type="ECO:0000256" key="4">
    <source>
        <dbReference type="ARBA" id="ARBA00022483"/>
    </source>
</evidence>
<evidence type="ECO:0000313" key="11">
    <source>
        <dbReference type="Proteomes" id="UP000005239"/>
    </source>
</evidence>
<accession>A0A2A6BBI2</accession>
<dbReference type="Proteomes" id="UP000005239">
    <property type="component" value="Unassembled WGS sequence"/>
</dbReference>
<dbReference type="InterPro" id="IPR008849">
    <property type="entry name" value="Synaphin"/>
</dbReference>
<dbReference type="GO" id="GO:0031201">
    <property type="term" value="C:SNARE complex"/>
    <property type="evidence" value="ECO:0000318"/>
    <property type="project" value="GO_Central"/>
</dbReference>
<name>A0A2A6BBI2_PRIPA</name>
<proteinExistence type="inferred from homology"/>
<sequence length="140" mass="15513">MNMIVGSMLGNPLGGGLDHLTGSGDNEGEKTGEDPEVVAARLEQEERRKEKHRKQEAEREKMREGIRSKYNIQKKEEGVNMDFTEGRVGAVRKTPEQLAAEKAREESIIGQLGMTEHVDKAKATLTSAFETVKGFLPFGK</sequence>
<keyword evidence="6" id="KW-0175">Coiled coil</keyword>
<dbReference type="FunFam" id="1.20.5.580:FF:000002">
    <property type="entry name" value="Complexin, isoform AB"/>
    <property type="match status" value="1"/>
</dbReference>
<comment type="similarity">
    <text evidence="2">Belongs to the complexin/synaphin family.</text>
</comment>
<comment type="subcellular location">
    <subcellularLocation>
        <location evidence="1">Cytoplasm</location>
        <location evidence="1">Cytosol</location>
    </subcellularLocation>
</comment>
<dbReference type="PANTHER" id="PTHR16705">
    <property type="entry name" value="COMPLEXIN"/>
    <property type="match status" value="1"/>
</dbReference>
<dbReference type="GO" id="GO:0005829">
    <property type="term" value="C:cytosol"/>
    <property type="evidence" value="ECO:0007669"/>
    <property type="project" value="UniProtKB-SubCell"/>
</dbReference>
<dbReference type="OrthoDB" id="6229630at2759"/>
<dbReference type="EnsemblMetazoa" id="PPA25035.1">
    <property type="protein sequence ID" value="PPA25035.1"/>
    <property type="gene ID" value="WBGene00114589"/>
</dbReference>
<keyword evidence="4" id="KW-0268">Exocytosis</keyword>
<evidence type="ECO:0000256" key="3">
    <source>
        <dbReference type="ARBA" id="ARBA00022448"/>
    </source>
</evidence>
<evidence type="ECO:0000256" key="6">
    <source>
        <dbReference type="ARBA" id="ARBA00023054"/>
    </source>
</evidence>
<reference evidence="11" key="1">
    <citation type="journal article" date="2008" name="Nat. Genet.">
        <title>The Pristionchus pacificus genome provides a unique perspective on nematode lifestyle and parasitism.</title>
        <authorList>
            <person name="Dieterich C."/>
            <person name="Clifton S.W."/>
            <person name="Schuster L.N."/>
            <person name="Chinwalla A."/>
            <person name="Delehaunty K."/>
            <person name="Dinkelacker I."/>
            <person name="Fulton L."/>
            <person name="Fulton R."/>
            <person name="Godfrey J."/>
            <person name="Minx P."/>
            <person name="Mitreva M."/>
            <person name="Roeseler W."/>
            <person name="Tian H."/>
            <person name="Witte H."/>
            <person name="Yang S.P."/>
            <person name="Wilson R.K."/>
            <person name="Sommer R.J."/>
        </authorList>
    </citation>
    <scope>NUCLEOTIDE SEQUENCE [LARGE SCALE GENOMIC DNA]</scope>
    <source>
        <strain evidence="11">PS312</strain>
    </source>
</reference>
<dbReference type="Pfam" id="PF05835">
    <property type="entry name" value="Synaphin"/>
    <property type="match status" value="1"/>
</dbReference>
<dbReference type="GO" id="GO:0000149">
    <property type="term" value="F:SNARE binding"/>
    <property type="evidence" value="ECO:0000318"/>
    <property type="project" value="GO_Central"/>
</dbReference>
<dbReference type="GO" id="GO:0043195">
    <property type="term" value="C:terminal bouton"/>
    <property type="evidence" value="ECO:0000318"/>
    <property type="project" value="GO_Central"/>
</dbReference>
<evidence type="ECO:0000256" key="1">
    <source>
        <dbReference type="ARBA" id="ARBA00004514"/>
    </source>
</evidence>
<keyword evidence="11" id="KW-1185">Reference proteome</keyword>
<organism evidence="10 11">
    <name type="scientific">Pristionchus pacificus</name>
    <name type="common">Parasitic nematode worm</name>
    <dbReference type="NCBI Taxonomy" id="54126"/>
    <lineage>
        <taxon>Eukaryota</taxon>
        <taxon>Metazoa</taxon>
        <taxon>Ecdysozoa</taxon>
        <taxon>Nematoda</taxon>
        <taxon>Chromadorea</taxon>
        <taxon>Rhabditida</taxon>
        <taxon>Rhabditina</taxon>
        <taxon>Diplogasteromorpha</taxon>
        <taxon>Diplogasteroidea</taxon>
        <taxon>Neodiplogasteridae</taxon>
        <taxon>Pristionchus</taxon>
    </lineage>
</organism>
<dbReference type="SUPFAM" id="SSF58038">
    <property type="entry name" value="SNARE fusion complex"/>
    <property type="match status" value="1"/>
</dbReference>